<feature type="transmembrane region" description="Helical" evidence="1">
    <location>
        <begin position="71"/>
        <end position="89"/>
    </location>
</feature>
<keyword evidence="1" id="KW-0812">Transmembrane</keyword>
<dbReference type="EMBL" id="BTSX01000002">
    <property type="protein sequence ID" value="GMS86037.1"/>
    <property type="molecule type" value="Genomic_DNA"/>
</dbReference>
<proteinExistence type="predicted"/>
<evidence type="ECO:0000313" key="2">
    <source>
        <dbReference type="EMBL" id="GMS86037.1"/>
    </source>
</evidence>
<dbReference type="Proteomes" id="UP001432027">
    <property type="component" value="Unassembled WGS sequence"/>
</dbReference>
<accession>A0AAV5SRN0</accession>
<evidence type="ECO:0000313" key="3">
    <source>
        <dbReference type="Proteomes" id="UP001432027"/>
    </source>
</evidence>
<evidence type="ECO:0000256" key="1">
    <source>
        <dbReference type="SAM" id="Phobius"/>
    </source>
</evidence>
<keyword evidence="1" id="KW-0472">Membrane</keyword>
<protein>
    <recommendedName>
        <fullName evidence="4">G protein-coupled receptor</fullName>
    </recommendedName>
</protein>
<comment type="caution">
    <text evidence="2">The sequence shown here is derived from an EMBL/GenBank/DDBJ whole genome shotgun (WGS) entry which is preliminary data.</text>
</comment>
<sequence length="244" mass="27258">ISSSTYRLSYGRADVYPGSEACEAAAALNRNYVVWTVDALIALETILGLVICILISIRVYKHEIFHINQRILLVLIGVMLSVRSIFSLYKSGSQLYRLLSLKSFNTVYVSVGHVPNAFVHPPPLTVNSTFVVFCTSVAYPKIRWHTVAEPLQIDILYKFRQFPVIGASMLIFTPSARIVYPNMICFALLHAIGSTCTILCAYLQTDGARVTLAVVIKECGTLAFNAHLIAHPLILIWREPSLWR</sequence>
<name>A0AAV5SRN0_9BILA</name>
<keyword evidence="3" id="KW-1185">Reference proteome</keyword>
<dbReference type="AlphaFoldDB" id="A0AAV5SRN0"/>
<gene>
    <name evidence="2" type="ORF">PENTCL1PPCAC_8212</name>
</gene>
<organism evidence="2 3">
    <name type="scientific">Pristionchus entomophagus</name>
    <dbReference type="NCBI Taxonomy" id="358040"/>
    <lineage>
        <taxon>Eukaryota</taxon>
        <taxon>Metazoa</taxon>
        <taxon>Ecdysozoa</taxon>
        <taxon>Nematoda</taxon>
        <taxon>Chromadorea</taxon>
        <taxon>Rhabditida</taxon>
        <taxon>Rhabditina</taxon>
        <taxon>Diplogasteromorpha</taxon>
        <taxon>Diplogasteroidea</taxon>
        <taxon>Neodiplogasteridae</taxon>
        <taxon>Pristionchus</taxon>
    </lineage>
</organism>
<feature type="non-terminal residue" evidence="2">
    <location>
        <position position="244"/>
    </location>
</feature>
<keyword evidence="1" id="KW-1133">Transmembrane helix</keyword>
<evidence type="ECO:0008006" key="4">
    <source>
        <dbReference type="Google" id="ProtNLM"/>
    </source>
</evidence>
<reference evidence="2" key="1">
    <citation type="submission" date="2023-10" db="EMBL/GenBank/DDBJ databases">
        <title>Genome assembly of Pristionchus species.</title>
        <authorList>
            <person name="Yoshida K."/>
            <person name="Sommer R.J."/>
        </authorList>
    </citation>
    <scope>NUCLEOTIDE SEQUENCE</scope>
    <source>
        <strain evidence="2">RS0144</strain>
    </source>
</reference>
<feature type="transmembrane region" description="Helical" evidence="1">
    <location>
        <begin position="39"/>
        <end position="59"/>
    </location>
</feature>
<feature type="non-terminal residue" evidence="2">
    <location>
        <position position="1"/>
    </location>
</feature>